<accession>A0A6A4K9T4</accession>
<evidence type="ECO:0000313" key="2">
    <source>
        <dbReference type="Proteomes" id="UP000466442"/>
    </source>
</evidence>
<name>A0A6A4K9T4_APOLU</name>
<comment type="caution">
    <text evidence="1">The sequence shown here is derived from an EMBL/GenBank/DDBJ whole genome shotgun (WGS) entry which is preliminary data.</text>
</comment>
<sequence length="116" mass="12632">MMICMVSAGPVSKDNQCFCAAMNSSDTNDKQAERGLTVELGCSNDEEQKCKKLCIALANSTKEDPEGDNKFCDVFAKDGLVNVHVYSKLCDRPYIFTGIVGEKPVCCKDKHAVPCS</sequence>
<dbReference type="Proteomes" id="UP000466442">
    <property type="component" value="Linkage Group LG5"/>
</dbReference>
<protein>
    <submittedName>
        <fullName evidence="1">Uncharacterized protein</fullName>
    </submittedName>
</protein>
<dbReference type="EMBL" id="WIXP02000005">
    <property type="protein sequence ID" value="KAF6210655.1"/>
    <property type="molecule type" value="Genomic_DNA"/>
</dbReference>
<gene>
    <name evidence="1" type="ORF">GE061_013762</name>
</gene>
<dbReference type="OrthoDB" id="6603740at2759"/>
<organism evidence="1 2">
    <name type="scientific">Apolygus lucorum</name>
    <name type="common">Small green plant bug</name>
    <name type="synonym">Lygocoris lucorum</name>
    <dbReference type="NCBI Taxonomy" id="248454"/>
    <lineage>
        <taxon>Eukaryota</taxon>
        <taxon>Metazoa</taxon>
        <taxon>Ecdysozoa</taxon>
        <taxon>Arthropoda</taxon>
        <taxon>Hexapoda</taxon>
        <taxon>Insecta</taxon>
        <taxon>Pterygota</taxon>
        <taxon>Neoptera</taxon>
        <taxon>Paraneoptera</taxon>
        <taxon>Hemiptera</taxon>
        <taxon>Heteroptera</taxon>
        <taxon>Panheteroptera</taxon>
        <taxon>Cimicomorpha</taxon>
        <taxon>Miridae</taxon>
        <taxon>Mirini</taxon>
        <taxon>Apolygus</taxon>
    </lineage>
</organism>
<dbReference type="AlphaFoldDB" id="A0A6A4K9T4"/>
<reference evidence="1" key="1">
    <citation type="journal article" date="2021" name="Mol. Ecol. Resour.">
        <title>Apolygus lucorum genome provides insights into omnivorousness and mesophyll feeding.</title>
        <authorList>
            <person name="Liu Y."/>
            <person name="Liu H."/>
            <person name="Wang H."/>
            <person name="Huang T."/>
            <person name="Liu B."/>
            <person name="Yang B."/>
            <person name="Yin L."/>
            <person name="Li B."/>
            <person name="Zhang Y."/>
            <person name="Zhang S."/>
            <person name="Jiang F."/>
            <person name="Zhang X."/>
            <person name="Ren Y."/>
            <person name="Wang B."/>
            <person name="Wang S."/>
            <person name="Lu Y."/>
            <person name="Wu K."/>
            <person name="Fan W."/>
            <person name="Wang G."/>
        </authorList>
    </citation>
    <scope>NUCLEOTIDE SEQUENCE</scope>
    <source>
        <strain evidence="1">12Hb</strain>
    </source>
</reference>
<keyword evidence="2" id="KW-1185">Reference proteome</keyword>
<proteinExistence type="predicted"/>
<evidence type="ECO:0000313" key="1">
    <source>
        <dbReference type="EMBL" id="KAF6210655.1"/>
    </source>
</evidence>